<keyword evidence="6" id="KW-1185">Reference proteome</keyword>
<dbReference type="PANTHER" id="PTHR30231:SF4">
    <property type="entry name" value="PROTEIN NEN2"/>
    <property type="match status" value="1"/>
</dbReference>
<dbReference type="KEGG" id="vg:77953346"/>
<protein>
    <submittedName>
        <fullName evidence="5">Exonuclease</fullName>
    </submittedName>
</protein>
<name>A0A4P8NDA6_9CAUD</name>
<dbReference type="EMBL" id="MK796797">
    <property type="protein sequence ID" value="QCQ65303.1"/>
    <property type="molecule type" value="Genomic_DNA"/>
</dbReference>
<sequence>MKTIFTYDTETTGLPNWKVPSDSPEQPHLVQLAGVLSNAETGEEIQSMNVIIKPDGWEIPEEVTAVHGITTEYALEHGIPEGMAVAMLHLMRGKAERVAYNKTFDQRIIRIAMKRYMTDDVVEQWAEKLDHHCAMRMAQKKYGGKNMKLAEAYMKVCGKELVNAHSAMADTLAAQEIYFSLKDEAE</sequence>
<proteinExistence type="predicted"/>
<dbReference type="GO" id="GO:0003676">
    <property type="term" value="F:nucleic acid binding"/>
    <property type="evidence" value="ECO:0007669"/>
    <property type="project" value="InterPro"/>
</dbReference>
<dbReference type="Pfam" id="PF00929">
    <property type="entry name" value="RNase_T"/>
    <property type="match status" value="1"/>
</dbReference>
<dbReference type="GeneID" id="77953346"/>
<evidence type="ECO:0000259" key="4">
    <source>
        <dbReference type="SMART" id="SM00479"/>
    </source>
</evidence>
<dbReference type="Proteomes" id="UP000300340">
    <property type="component" value="Segment"/>
</dbReference>
<keyword evidence="1" id="KW-0540">Nuclease</keyword>
<dbReference type="RefSeq" id="YP_010676980.1">
    <property type="nucleotide sequence ID" value="NC_071016.1"/>
</dbReference>
<feature type="domain" description="Exonuclease" evidence="4">
    <location>
        <begin position="3"/>
        <end position="186"/>
    </location>
</feature>
<dbReference type="SUPFAM" id="SSF53098">
    <property type="entry name" value="Ribonuclease H-like"/>
    <property type="match status" value="1"/>
</dbReference>
<dbReference type="InterPro" id="IPR013520">
    <property type="entry name" value="Ribonucl_H"/>
</dbReference>
<dbReference type="InterPro" id="IPR036397">
    <property type="entry name" value="RNaseH_sf"/>
</dbReference>
<dbReference type="Gene3D" id="3.30.420.10">
    <property type="entry name" value="Ribonuclease H-like superfamily/Ribonuclease H"/>
    <property type="match status" value="1"/>
</dbReference>
<evidence type="ECO:0000256" key="2">
    <source>
        <dbReference type="ARBA" id="ARBA00022801"/>
    </source>
</evidence>
<evidence type="ECO:0000256" key="1">
    <source>
        <dbReference type="ARBA" id="ARBA00022722"/>
    </source>
</evidence>
<evidence type="ECO:0000313" key="5">
    <source>
        <dbReference type="EMBL" id="QCQ65303.1"/>
    </source>
</evidence>
<evidence type="ECO:0000256" key="3">
    <source>
        <dbReference type="ARBA" id="ARBA00022839"/>
    </source>
</evidence>
<dbReference type="PANTHER" id="PTHR30231">
    <property type="entry name" value="DNA POLYMERASE III SUBUNIT EPSILON"/>
    <property type="match status" value="1"/>
</dbReference>
<reference evidence="5 6" key="1">
    <citation type="submission" date="2019-04" db="EMBL/GenBank/DDBJ databases">
        <title>Characterization and complete genome sequence analysis of a novel Podoviridae phage X14.</title>
        <authorList>
            <person name="Liu Y."/>
        </authorList>
    </citation>
    <scope>NUCLEOTIDE SEQUENCE [LARGE SCALE GENOMIC DNA]</scope>
</reference>
<organism evidence="5 6">
    <name type="scientific">Shewanella phage X14</name>
    <dbReference type="NCBI Taxonomy" id="2576871"/>
    <lineage>
        <taxon>Viruses</taxon>
        <taxon>Duplodnaviria</taxon>
        <taxon>Heunggongvirae</taxon>
        <taxon>Uroviricota</taxon>
        <taxon>Caudoviricetes</taxon>
        <taxon>Bocovirus</taxon>
        <taxon>Bocovirus X14</taxon>
    </lineage>
</organism>
<dbReference type="SMART" id="SM00479">
    <property type="entry name" value="EXOIII"/>
    <property type="match status" value="1"/>
</dbReference>
<evidence type="ECO:0000313" key="6">
    <source>
        <dbReference type="Proteomes" id="UP000300340"/>
    </source>
</evidence>
<dbReference type="CDD" id="cd06127">
    <property type="entry name" value="DEDDh"/>
    <property type="match status" value="1"/>
</dbReference>
<keyword evidence="3 5" id="KW-0269">Exonuclease</keyword>
<dbReference type="InterPro" id="IPR012337">
    <property type="entry name" value="RNaseH-like_sf"/>
</dbReference>
<dbReference type="GO" id="GO:0008408">
    <property type="term" value="F:3'-5' exonuclease activity"/>
    <property type="evidence" value="ECO:0007669"/>
    <property type="project" value="TreeGrafter"/>
</dbReference>
<accession>A0A4P8NDA6</accession>
<keyword evidence="2" id="KW-0378">Hydrolase</keyword>